<dbReference type="Proteomes" id="UP000055019">
    <property type="component" value="Unassembled WGS sequence"/>
</dbReference>
<accession>A0A158J4S2</accession>
<dbReference type="EMBL" id="FCOM02000013">
    <property type="protein sequence ID" value="SAL63962.1"/>
    <property type="molecule type" value="Genomic_DNA"/>
</dbReference>
<organism evidence="1 2">
    <name type="scientific">Caballeronia arvi</name>
    <dbReference type="NCBI Taxonomy" id="1777135"/>
    <lineage>
        <taxon>Bacteria</taxon>
        <taxon>Pseudomonadati</taxon>
        <taxon>Pseudomonadota</taxon>
        <taxon>Betaproteobacteria</taxon>
        <taxon>Burkholderiales</taxon>
        <taxon>Burkholderiaceae</taxon>
        <taxon>Caballeronia</taxon>
    </lineage>
</organism>
<evidence type="ECO:0000313" key="2">
    <source>
        <dbReference type="Proteomes" id="UP000055019"/>
    </source>
</evidence>
<sequence>MLTCFAVSHTANDPTLESTDHGILQAIADEASVQFEPGFAGSSYLEVPVDDAAKQAVEARLEQNRMSFSVVTRIAY</sequence>
<keyword evidence="2" id="KW-1185">Reference proteome</keyword>
<reference evidence="1" key="1">
    <citation type="submission" date="2016-01" db="EMBL/GenBank/DDBJ databases">
        <authorList>
            <person name="Peeters C."/>
        </authorList>
    </citation>
    <scope>NUCLEOTIDE SEQUENCE [LARGE SCALE GENOMIC DNA]</scope>
    <source>
        <strain evidence="1">LMG 29317</strain>
    </source>
</reference>
<dbReference type="AlphaFoldDB" id="A0A158J4S2"/>
<evidence type="ECO:0000313" key="1">
    <source>
        <dbReference type="EMBL" id="SAL63962.1"/>
    </source>
</evidence>
<proteinExistence type="predicted"/>
<gene>
    <name evidence="1" type="ORF">AWB74_03409</name>
</gene>
<name>A0A158J4S2_9BURK</name>
<comment type="caution">
    <text evidence="1">The sequence shown here is derived from an EMBL/GenBank/DDBJ whole genome shotgun (WGS) entry which is preliminary data.</text>
</comment>
<protein>
    <submittedName>
        <fullName evidence="1">Uncharacterized protein</fullName>
    </submittedName>
</protein>